<protein>
    <submittedName>
        <fullName evidence="4">Helitron helicase-like domain-containing protein</fullName>
    </submittedName>
</protein>
<evidence type="ECO:0000259" key="2">
    <source>
        <dbReference type="Pfam" id="PF14214"/>
    </source>
</evidence>
<evidence type="ECO:0000256" key="1">
    <source>
        <dbReference type="SAM" id="MobiDB-lite"/>
    </source>
</evidence>
<feature type="compositionally biased region" description="Acidic residues" evidence="1">
    <location>
        <begin position="1"/>
        <end position="10"/>
    </location>
</feature>
<dbReference type="WBParaSite" id="PSAMB.scaffold1435size31569.g13066.t1">
    <property type="protein sequence ID" value="PSAMB.scaffold1435size31569.g13066.t1"/>
    <property type="gene ID" value="PSAMB.scaffold1435size31569.g13066"/>
</dbReference>
<organism evidence="3 4">
    <name type="scientific">Plectus sambesii</name>
    <dbReference type="NCBI Taxonomy" id="2011161"/>
    <lineage>
        <taxon>Eukaryota</taxon>
        <taxon>Metazoa</taxon>
        <taxon>Ecdysozoa</taxon>
        <taxon>Nematoda</taxon>
        <taxon>Chromadorea</taxon>
        <taxon>Plectida</taxon>
        <taxon>Plectina</taxon>
        <taxon>Plectoidea</taxon>
        <taxon>Plectidae</taxon>
        <taxon>Plectus</taxon>
    </lineage>
</organism>
<feature type="domain" description="Helitron helicase-like" evidence="2">
    <location>
        <begin position="485"/>
        <end position="570"/>
    </location>
</feature>
<dbReference type="AlphaFoldDB" id="A0A914V163"/>
<evidence type="ECO:0000313" key="3">
    <source>
        <dbReference type="Proteomes" id="UP000887566"/>
    </source>
</evidence>
<dbReference type="PANTHER" id="PTHR45786">
    <property type="entry name" value="DNA BINDING PROTEIN-LIKE"/>
    <property type="match status" value="1"/>
</dbReference>
<accession>A0A914V163</accession>
<feature type="compositionally biased region" description="Basic and acidic residues" evidence="1">
    <location>
        <begin position="61"/>
        <end position="101"/>
    </location>
</feature>
<reference evidence="4" key="1">
    <citation type="submission" date="2022-11" db="UniProtKB">
        <authorList>
            <consortium name="WormBaseParasite"/>
        </authorList>
    </citation>
    <scope>IDENTIFICATION</scope>
</reference>
<feature type="compositionally biased region" description="Basic and acidic residues" evidence="1">
    <location>
        <begin position="115"/>
        <end position="173"/>
    </location>
</feature>
<feature type="region of interest" description="Disordered" evidence="1">
    <location>
        <begin position="1"/>
        <end position="101"/>
    </location>
</feature>
<dbReference type="InterPro" id="IPR025476">
    <property type="entry name" value="Helitron_helicase-like"/>
</dbReference>
<evidence type="ECO:0000313" key="4">
    <source>
        <dbReference type="WBParaSite" id="PSAMB.scaffold1435size31569.g13066.t1"/>
    </source>
</evidence>
<dbReference type="PANTHER" id="PTHR45786:SF74">
    <property type="entry name" value="ATP-DEPENDENT DNA HELICASE"/>
    <property type="match status" value="1"/>
</dbReference>
<keyword evidence="3" id="KW-1185">Reference proteome</keyword>
<name>A0A914V163_9BILA</name>
<dbReference type="Pfam" id="PF14214">
    <property type="entry name" value="Helitron_like_N"/>
    <property type="match status" value="1"/>
</dbReference>
<dbReference type="Proteomes" id="UP000887566">
    <property type="component" value="Unplaced"/>
</dbReference>
<sequence>MYGLEEESPEDPGASQPIRLPQNLQAFRLEEEAPDEPETPITPASDSHIDQRRQYKTTWQEQRRKNKTAEEDDRRRRLGSERERKRRHQETSEESELRHRAGVEREWRRHLHETLEESEHRHRTSAERERQRDLHETLEESEHRHQADVERKQERRLHETPEIREARRAEDALAHGQRRRHSSQRPESHGEALTFSNVFPEEDDLGPMNVVCKHCSALHFKGELAMRKTDEFAECCQTGKVQLPDLQPYPNELKQLLLGQDRSSQNFWDNIRSYNSALAFASLGAKLDIPSGRGPYCFKVHGQIYHRIGSLHPNTDQPPSYGQLYILDSAIALQERKSNKANEGCLDDTLQQLDQIIRKISPFAEAFQLMHEVEKAEIERADREKRDTLNYMMVFDIDRRLDRRRYNILRANEIAAIIVDEGGDGEVPSHEIAVHLREGQLRVIPVTSTECDPMVYPLLFPHGEMGWHPNMKNTQGERNISMLQFYSFRIAQWLNKFNPIVHSGKLFQQYLVDAYVKVEETRLNYQRYNQKQLRAESYRGLADYVATAANQQHIAPGRVVILASSFPGSP</sequence>
<proteinExistence type="predicted"/>
<feature type="region of interest" description="Disordered" evidence="1">
    <location>
        <begin position="115"/>
        <end position="192"/>
    </location>
</feature>